<dbReference type="AlphaFoldDB" id="A0A109JIG7"/>
<gene>
    <name evidence="1" type="ORF">AS156_16035</name>
</gene>
<sequence>MCAVRKVSPAAYYAWRALSERAPPSMSLVAIRQIIGTAAGTMSALGFTQRCGRWDVAPAATGSSD</sequence>
<protein>
    <submittedName>
        <fullName evidence="1">Uncharacterized protein</fullName>
    </submittedName>
</protein>
<keyword evidence="2" id="KW-1185">Reference proteome</keyword>
<reference evidence="1 2" key="1">
    <citation type="submission" date="2015-11" db="EMBL/GenBank/DDBJ databases">
        <title>Draft Genome Sequence of the Strain BR 10303 (Bradyrhizobium sp.) isolated from nodules of Centrolobium paraense.</title>
        <authorList>
            <person name="Zelli J.E."/>
            <person name="Simoes-Araujo J.L."/>
            <person name="Barauna A.C."/>
            <person name="Silva K."/>
        </authorList>
    </citation>
    <scope>NUCLEOTIDE SEQUENCE [LARGE SCALE GENOMIC DNA]</scope>
    <source>
        <strain evidence="1 2">BR 10303</strain>
    </source>
</reference>
<dbReference type="EMBL" id="LNCU01000100">
    <property type="protein sequence ID" value="KWV49479.1"/>
    <property type="molecule type" value="Genomic_DNA"/>
</dbReference>
<organism evidence="1 2">
    <name type="scientific">Bradyrhizobium macuxiense</name>
    <dbReference type="NCBI Taxonomy" id="1755647"/>
    <lineage>
        <taxon>Bacteria</taxon>
        <taxon>Pseudomonadati</taxon>
        <taxon>Pseudomonadota</taxon>
        <taxon>Alphaproteobacteria</taxon>
        <taxon>Hyphomicrobiales</taxon>
        <taxon>Nitrobacteraceae</taxon>
        <taxon>Bradyrhizobium</taxon>
    </lineage>
</organism>
<name>A0A109JIG7_9BRAD</name>
<evidence type="ECO:0000313" key="2">
    <source>
        <dbReference type="Proteomes" id="UP000057737"/>
    </source>
</evidence>
<accession>A0A109JIG7</accession>
<evidence type="ECO:0000313" key="1">
    <source>
        <dbReference type="EMBL" id="KWV49479.1"/>
    </source>
</evidence>
<dbReference type="Proteomes" id="UP000057737">
    <property type="component" value="Unassembled WGS sequence"/>
</dbReference>
<comment type="caution">
    <text evidence="1">The sequence shown here is derived from an EMBL/GenBank/DDBJ whole genome shotgun (WGS) entry which is preliminary data.</text>
</comment>
<proteinExistence type="predicted"/>